<dbReference type="AlphaFoldDB" id="A0A6J6U3C3"/>
<dbReference type="EMBL" id="CAEZYR010000072">
    <property type="protein sequence ID" value="CAB4753103.1"/>
    <property type="molecule type" value="Genomic_DNA"/>
</dbReference>
<accession>A0A6J6U3C3</accession>
<feature type="compositionally biased region" description="Basic and acidic residues" evidence="1">
    <location>
        <begin position="199"/>
        <end position="210"/>
    </location>
</feature>
<feature type="compositionally biased region" description="Basic and acidic residues" evidence="1">
    <location>
        <begin position="138"/>
        <end position="160"/>
    </location>
</feature>
<protein>
    <submittedName>
        <fullName evidence="2">Unannotated protein</fullName>
    </submittedName>
</protein>
<name>A0A6J6U3C3_9ZZZZ</name>
<evidence type="ECO:0000256" key="1">
    <source>
        <dbReference type="SAM" id="MobiDB-lite"/>
    </source>
</evidence>
<sequence>MRVGELAGEPVEHHAGDGDREEQEPGITHAVAPHFLSEAREAEEHRKERRAEHDRRDVGEPERPEAKQLEVEHWTRVACRAPDQVGAEERTDQDAADCPRVRPPPTPALGNAEDDPRDRSHDERHAPQVGEGSILAGHLRDEQVHQDDADEGERRVDPERPTPATLVYEHGTEGRADRGRHRSRCGPCGDRSRSTGRGELAEHERRTGRCEQCAEQRLEDAHREEEPDRP</sequence>
<feature type="region of interest" description="Disordered" evidence="1">
    <location>
        <begin position="1"/>
        <end position="210"/>
    </location>
</feature>
<feature type="compositionally biased region" description="Basic and acidic residues" evidence="1">
    <location>
        <begin position="37"/>
        <end position="75"/>
    </location>
</feature>
<proteinExistence type="predicted"/>
<gene>
    <name evidence="2" type="ORF">UFOPK2754_01918</name>
</gene>
<organism evidence="2">
    <name type="scientific">freshwater metagenome</name>
    <dbReference type="NCBI Taxonomy" id="449393"/>
    <lineage>
        <taxon>unclassified sequences</taxon>
        <taxon>metagenomes</taxon>
        <taxon>ecological metagenomes</taxon>
    </lineage>
</organism>
<reference evidence="2" key="1">
    <citation type="submission" date="2020-05" db="EMBL/GenBank/DDBJ databases">
        <authorList>
            <person name="Chiriac C."/>
            <person name="Salcher M."/>
            <person name="Ghai R."/>
            <person name="Kavagutti S V."/>
        </authorList>
    </citation>
    <scope>NUCLEOTIDE SEQUENCE</scope>
</reference>
<evidence type="ECO:0000313" key="2">
    <source>
        <dbReference type="EMBL" id="CAB4753103.1"/>
    </source>
</evidence>
<feature type="compositionally biased region" description="Basic and acidic residues" evidence="1">
    <location>
        <begin position="114"/>
        <end position="126"/>
    </location>
</feature>
<feature type="compositionally biased region" description="Basic and acidic residues" evidence="1">
    <location>
        <begin position="87"/>
        <end position="100"/>
    </location>
</feature>